<dbReference type="InterPro" id="IPR008921">
    <property type="entry name" value="DNA_pol3_clamp-load_cplx_C"/>
</dbReference>
<proteinExistence type="inferred from homology"/>
<evidence type="ECO:0000256" key="3">
    <source>
        <dbReference type="ARBA" id="ARBA00022679"/>
    </source>
</evidence>
<comment type="caution">
    <text evidence="11">The sequence shown here is derived from an EMBL/GenBank/DDBJ whole genome shotgun (WGS) entry which is preliminary data.</text>
</comment>
<evidence type="ECO:0000256" key="9">
    <source>
        <dbReference type="NCBIfam" id="TIGR01128"/>
    </source>
</evidence>
<dbReference type="InterPro" id="IPR005790">
    <property type="entry name" value="DNA_polIII_delta"/>
</dbReference>
<dbReference type="Proteomes" id="UP001562065">
    <property type="component" value="Unassembled WGS sequence"/>
</dbReference>
<reference evidence="11 12" key="1">
    <citation type="submission" date="2024-07" db="EMBL/GenBank/DDBJ databases">
        <authorList>
            <person name="Ren Q."/>
        </authorList>
    </citation>
    <scope>NUCLEOTIDE SEQUENCE [LARGE SCALE GENOMIC DNA]</scope>
    <source>
        <strain evidence="11 12">REN37</strain>
    </source>
</reference>
<comment type="similarity">
    <text evidence="7">Belongs to the DNA polymerase HolA subunit family.</text>
</comment>
<protein>
    <recommendedName>
        <fullName evidence="2 9">DNA polymerase III subunit delta</fullName>
        <ecNumber evidence="1 9">2.7.7.7</ecNumber>
    </recommendedName>
</protein>
<dbReference type="GO" id="GO:0003887">
    <property type="term" value="F:DNA-directed DNA polymerase activity"/>
    <property type="evidence" value="ECO:0007669"/>
    <property type="project" value="UniProtKB-EC"/>
</dbReference>
<keyword evidence="3 11" id="KW-0808">Transferase</keyword>
<dbReference type="RefSeq" id="WP_369454555.1">
    <property type="nucleotide sequence ID" value="NZ_JBGCUO010000001.1"/>
</dbReference>
<keyword evidence="4 11" id="KW-0548">Nucleotidyltransferase</keyword>
<dbReference type="Gene3D" id="1.20.272.10">
    <property type="match status" value="1"/>
</dbReference>
<dbReference type="InterPro" id="IPR027417">
    <property type="entry name" value="P-loop_NTPase"/>
</dbReference>
<evidence type="ECO:0000256" key="6">
    <source>
        <dbReference type="ARBA" id="ARBA00022932"/>
    </source>
</evidence>
<dbReference type="Gene3D" id="3.40.50.300">
    <property type="entry name" value="P-loop containing nucleotide triphosphate hydrolases"/>
    <property type="match status" value="1"/>
</dbReference>
<dbReference type="CDD" id="cd18138">
    <property type="entry name" value="HLD_clamp_pol_III_delta"/>
    <property type="match status" value="1"/>
</dbReference>
<name>A0ABV4AEP5_9GAMM</name>
<gene>
    <name evidence="11" type="primary">holA</name>
    <name evidence="11" type="ORF">AB5I84_03960</name>
</gene>
<dbReference type="SUPFAM" id="SSF52540">
    <property type="entry name" value="P-loop containing nucleoside triphosphate hydrolases"/>
    <property type="match status" value="1"/>
</dbReference>
<keyword evidence="12" id="KW-1185">Reference proteome</keyword>
<evidence type="ECO:0000313" key="12">
    <source>
        <dbReference type="Proteomes" id="UP001562065"/>
    </source>
</evidence>
<evidence type="ECO:0000259" key="10">
    <source>
        <dbReference type="Pfam" id="PF06144"/>
    </source>
</evidence>
<evidence type="ECO:0000256" key="8">
    <source>
        <dbReference type="ARBA" id="ARBA00049244"/>
    </source>
</evidence>
<sequence>MQIKPEALSRQLAQNGLLPAYLVSGDEPFQQQECTDLLRRTARDKGFDERHLFSADSGIDWPALYAEAQSLSLFGGARILEVRLGEKRPDKSASEMLVQLLEAPPPDTLLVISCSKLDRRRDHGSRWVKALDQVGAMIEVWPVAAGQLPGWIEARLRRLGLAASGDALALLVERSEGNLLAAAQEVDKLALLFPGATLTPEQVEAAVGHSSRFSPFDLGDALGGGDLPRALRILDTLHAEGVESPVVLWALTREVRQLAQIIGGEDPGRLPPQRLRQLQQQARRLGPAGVQQAVALAARADQALKGMADGDPWQHLTSLVLRLGGQPLPAVLEL</sequence>
<evidence type="ECO:0000256" key="7">
    <source>
        <dbReference type="ARBA" id="ARBA00034754"/>
    </source>
</evidence>
<dbReference type="EMBL" id="JBGCUO010000001">
    <property type="protein sequence ID" value="MEY1661299.1"/>
    <property type="molecule type" value="Genomic_DNA"/>
</dbReference>
<dbReference type="PANTHER" id="PTHR34388:SF1">
    <property type="entry name" value="DNA POLYMERASE III SUBUNIT DELTA"/>
    <property type="match status" value="1"/>
</dbReference>
<evidence type="ECO:0000256" key="5">
    <source>
        <dbReference type="ARBA" id="ARBA00022705"/>
    </source>
</evidence>
<dbReference type="InterPro" id="IPR010372">
    <property type="entry name" value="DNA_pol3_delta_N"/>
</dbReference>
<keyword evidence="6" id="KW-0239">DNA-directed DNA polymerase</keyword>
<dbReference type="Gene3D" id="1.10.8.60">
    <property type="match status" value="1"/>
</dbReference>
<keyword evidence="5" id="KW-0235">DNA replication</keyword>
<dbReference type="Pfam" id="PF06144">
    <property type="entry name" value="DNA_pol3_delta"/>
    <property type="match status" value="1"/>
</dbReference>
<dbReference type="NCBIfam" id="TIGR01128">
    <property type="entry name" value="holA"/>
    <property type="match status" value="1"/>
</dbReference>
<feature type="domain" description="DNA polymerase III delta N-terminal" evidence="10">
    <location>
        <begin position="21"/>
        <end position="139"/>
    </location>
</feature>
<accession>A0ABV4AEP5</accession>
<dbReference type="EC" id="2.7.7.7" evidence="1 9"/>
<comment type="catalytic activity">
    <reaction evidence="8">
        <text>DNA(n) + a 2'-deoxyribonucleoside 5'-triphosphate = DNA(n+1) + diphosphate</text>
        <dbReference type="Rhea" id="RHEA:22508"/>
        <dbReference type="Rhea" id="RHEA-COMP:17339"/>
        <dbReference type="Rhea" id="RHEA-COMP:17340"/>
        <dbReference type="ChEBI" id="CHEBI:33019"/>
        <dbReference type="ChEBI" id="CHEBI:61560"/>
        <dbReference type="ChEBI" id="CHEBI:173112"/>
        <dbReference type="EC" id="2.7.7.7"/>
    </reaction>
</comment>
<dbReference type="SUPFAM" id="SSF48019">
    <property type="entry name" value="post-AAA+ oligomerization domain-like"/>
    <property type="match status" value="1"/>
</dbReference>
<evidence type="ECO:0000313" key="11">
    <source>
        <dbReference type="EMBL" id="MEY1661299.1"/>
    </source>
</evidence>
<evidence type="ECO:0000256" key="2">
    <source>
        <dbReference type="ARBA" id="ARBA00017703"/>
    </source>
</evidence>
<organism evidence="11 12">
    <name type="scientific">Isoalcanivorax beigongshangi</name>
    <dbReference type="NCBI Taxonomy" id="3238810"/>
    <lineage>
        <taxon>Bacteria</taxon>
        <taxon>Pseudomonadati</taxon>
        <taxon>Pseudomonadota</taxon>
        <taxon>Gammaproteobacteria</taxon>
        <taxon>Oceanospirillales</taxon>
        <taxon>Alcanivoracaceae</taxon>
        <taxon>Isoalcanivorax</taxon>
    </lineage>
</organism>
<dbReference type="PANTHER" id="PTHR34388">
    <property type="entry name" value="DNA POLYMERASE III SUBUNIT DELTA"/>
    <property type="match status" value="1"/>
</dbReference>
<evidence type="ECO:0000256" key="4">
    <source>
        <dbReference type="ARBA" id="ARBA00022695"/>
    </source>
</evidence>
<evidence type="ECO:0000256" key="1">
    <source>
        <dbReference type="ARBA" id="ARBA00012417"/>
    </source>
</evidence>